<dbReference type="InterPro" id="IPR023214">
    <property type="entry name" value="HAD_sf"/>
</dbReference>
<dbReference type="OrthoDB" id="9773910at2"/>
<organism evidence="1 2">
    <name type="scientific">Pseudoalteromonas luteoviolacea</name>
    <dbReference type="NCBI Taxonomy" id="43657"/>
    <lineage>
        <taxon>Bacteria</taxon>
        <taxon>Pseudomonadati</taxon>
        <taxon>Pseudomonadota</taxon>
        <taxon>Gammaproteobacteria</taxon>
        <taxon>Alteromonadales</taxon>
        <taxon>Pseudoalteromonadaceae</taxon>
        <taxon>Pseudoalteromonas</taxon>
    </lineage>
</organism>
<dbReference type="CDD" id="cd01427">
    <property type="entry name" value="HAD_like"/>
    <property type="match status" value="1"/>
</dbReference>
<dbReference type="SFLD" id="SFLDS00003">
    <property type="entry name" value="Haloacid_Dehalogenase"/>
    <property type="match status" value="1"/>
</dbReference>
<comment type="caution">
    <text evidence="1">The sequence shown here is derived from an EMBL/GenBank/DDBJ whole genome shotgun (WGS) entry which is preliminary data.</text>
</comment>
<reference evidence="2" key="1">
    <citation type="submission" date="2016-07" db="EMBL/GenBank/DDBJ databases">
        <authorList>
            <person name="Florea S."/>
            <person name="Webb J.S."/>
            <person name="Jaromczyk J."/>
            <person name="Schardl C.L."/>
        </authorList>
    </citation>
    <scope>NUCLEOTIDE SEQUENCE [LARGE SCALE GENOMIC DNA]</scope>
    <source>
        <strain evidence="2">IPB1</strain>
    </source>
</reference>
<dbReference type="PANTHER" id="PTHR43611:SF3">
    <property type="entry name" value="FLAVIN MONONUCLEOTIDE HYDROLASE 1, CHLOROPLATIC"/>
    <property type="match status" value="1"/>
</dbReference>
<dbReference type="PANTHER" id="PTHR43611">
    <property type="entry name" value="ALPHA-D-GLUCOSE 1-PHOSPHATE PHOSPHATASE"/>
    <property type="match status" value="1"/>
</dbReference>
<dbReference type="PRINTS" id="PR00413">
    <property type="entry name" value="HADHALOGNASE"/>
</dbReference>
<keyword evidence="1" id="KW-0378">Hydrolase</keyword>
<sequence length="223" mass="25484">MLNWSNIDTVLLDMDGTLLDLHFDNHFWLEIIPKAHAVKQGISLEQARADILARYDAVMGQIEWYCLDYWQAQLQLPIMELKREIQDLISVREDVPEFLQALKSAGKELILLTNAHPDSLSLKIERTQLSGTQFDGYLDRVISTHQYGVSKESQSLWRQVQADLQFDKARTLFVDDSLSVLAAAKQYGIGHLLAIENPDSQQAPREITDYLAISDYRTLLPIN</sequence>
<dbReference type="Pfam" id="PF00702">
    <property type="entry name" value="Hydrolase"/>
    <property type="match status" value="1"/>
</dbReference>
<accession>A0A1C0TJ46</accession>
<dbReference type="GO" id="GO:0016787">
    <property type="term" value="F:hydrolase activity"/>
    <property type="evidence" value="ECO:0007669"/>
    <property type="project" value="UniProtKB-KW"/>
</dbReference>
<dbReference type="NCBIfam" id="NF011564">
    <property type="entry name" value="PRK14988.1"/>
    <property type="match status" value="1"/>
</dbReference>
<proteinExistence type="predicted"/>
<dbReference type="InterPro" id="IPR006439">
    <property type="entry name" value="HAD-SF_hydro_IA"/>
</dbReference>
<dbReference type="SUPFAM" id="SSF56784">
    <property type="entry name" value="HAD-like"/>
    <property type="match status" value="1"/>
</dbReference>
<evidence type="ECO:0000313" key="1">
    <source>
        <dbReference type="EMBL" id="OCQ18341.1"/>
    </source>
</evidence>
<name>A0A1C0TJ46_9GAMM</name>
<dbReference type="AlphaFoldDB" id="A0A1C0TJ46"/>
<evidence type="ECO:0000313" key="2">
    <source>
        <dbReference type="Proteomes" id="UP000093366"/>
    </source>
</evidence>
<dbReference type="EMBL" id="MAUJ01000016">
    <property type="protein sequence ID" value="OCQ18341.1"/>
    <property type="molecule type" value="Genomic_DNA"/>
</dbReference>
<dbReference type="Proteomes" id="UP000093366">
    <property type="component" value="Unassembled WGS sequence"/>
</dbReference>
<dbReference type="SFLD" id="SFLDG01129">
    <property type="entry name" value="C1.5:_HAD__Beta-PGM__Phosphata"/>
    <property type="match status" value="1"/>
</dbReference>
<dbReference type="InterPro" id="IPR036412">
    <property type="entry name" value="HAD-like_sf"/>
</dbReference>
<gene>
    <name evidence="1" type="ORF">A7985_23715</name>
</gene>
<dbReference type="NCBIfam" id="TIGR01509">
    <property type="entry name" value="HAD-SF-IA-v3"/>
    <property type="match status" value="1"/>
</dbReference>
<dbReference type="Gene3D" id="3.40.50.1000">
    <property type="entry name" value="HAD superfamily/HAD-like"/>
    <property type="match status" value="1"/>
</dbReference>
<dbReference type="RefSeq" id="WP_065792896.1">
    <property type="nucleotide sequence ID" value="NZ_MAUJ01000016.1"/>
</dbReference>
<protein>
    <submittedName>
        <fullName evidence="1">HAD family hydrolase</fullName>
    </submittedName>
</protein>